<evidence type="ECO:0000256" key="3">
    <source>
        <dbReference type="ARBA" id="ARBA00022692"/>
    </source>
</evidence>
<evidence type="ECO:0000313" key="8">
    <source>
        <dbReference type="EMBL" id="GGD07890.1"/>
    </source>
</evidence>
<keyword evidence="4 6" id="KW-1133">Transmembrane helix</keyword>
<name>A0A8J2Y6U9_9PROT</name>
<keyword evidence="3 6" id="KW-0812">Transmembrane</keyword>
<feature type="transmembrane region" description="Helical" evidence="6">
    <location>
        <begin position="88"/>
        <end position="108"/>
    </location>
</feature>
<feature type="transmembrane region" description="Helical" evidence="6">
    <location>
        <begin position="140"/>
        <end position="161"/>
    </location>
</feature>
<feature type="domain" description="EamA" evidence="7">
    <location>
        <begin position="143"/>
        <end position="281"/>
    </location>
</feature>
<feature type="transmembrane region" description="Helical" evidence="6">
    <location>
        <begin position="117"/>
        <end position="134"/>
    </location>
</feature>
<gene>
    <name evidence="8" type="ORF">GCM10011342_15960</name>
</gene>
<keyword evidence="9" id="KW-1185">Reference proteome</keyword>
<feature type="transmembrane region" description="Helical" evidence="6">
    <location>
        <begin position="242"/>
        <end position="258"/>
    </location>
</feature>
<feature type="transmembrane region" description="Helical" evidence="6">
    <location>
        <begin position="64"/>
        <end position="82"/>
    </location>
</feature>
<feature type="transmembrane region" description="Helical" evidence="6">
    <location>
        <begin position="204"/>
        <end position="230"/>
    </location>
</feature>
<feature type="transmembrane region" description="Helical" evidence="6">
    <location>
        <begin position="264"/>
        <end position="282"/>
    </location>
</feature>
<evidence type="ECO:0000259" key="7">
    <source>
        <dbReference type="Pfam" id="PF00892"/>
    </source>
</evidence>
<evidence type="ECO:0000256" key="6">
    <source>
        <dbReference type="SAM" id="Phobius"/>
    </source>
</evidence>
<evidence type="ECO:0000256" key="4">
    <source>
        <dbReference type="ARBA" id="ARBA00022989"/>
    </source>
</evidence>
<dbReference type="PANTHER" id="PTHR32322">
    <property type="entry name" value="INNER MEMBRANE TRANSPORTER"/>
    <property type="match status" value="1"/>
</dbReference>
<dbReference type="Proteomes" id="UP000613582">
    <property type="component" value="Unassembled WGS sequence"/>
</dbReference>
<dbReference type="AlphaFoldDB" id="A0A8J2Y6U9"/>
<evidence type="ECO:0000256" key="1">
    <source>
        <dbReference type="ARBA" id="ARBA00004141"/>
    </source>
</evidence>
<reference evidence="8" key="1">
    <citation type="journal article" date="2014" name="Int. J. Syst. Evol. Microbiol.">
        <title>Complete genome sequence of Corynebacterium casei LMG S-19264T (=DSM 44701T), isolated from a smear-ripened cheese.</title>
        <authorList>
            <consortium name="US DOE Joint Genome Institute (JGI-PGF)"/>
            <person name="Walter F."/>
            <person name="Albersmeier A."/>
            <person name="Kalinowski J."/>
            <person name="Ruckert C."/>
        </authorList>
    </citation>
    <scope>NUCLEOTIDE SEQUENCE</scope>
    <source>
        <strain evidence="8">CGMCC 1.12921</strain>
    </source>
</reference>
<dbReference type="Pfam" id="PF00892">
    <property type="entry name" value="EamA"/>
    <property type="match status" value="2"/>
</dbReference>
<comment type="similarity">
    <text evidence="2">Belongs to the EamA transporter family.</text>
</comment>
<reference evidence="8" key="2">
    <citation type="submission" date="2020-09" db="EMBL/GenBank/DDBJ databases">
        <authorList>
            <person name="Sun Q."/>
            <person name="Zhou Y."/>
        </authorList>
    </citation>
    <scope>NUCLEOTIDE SEQUENCE</scope>
    <source>
        <strain evidence="8">CGMCC 1.12921</strain>
    </source>
</reference>
<comment type="caution">
    <text evidence="8">The sequence shown here is derived from an EMBL/GenBank/DDBJ whole genome shotgun (WGS) entry which is preliminary data.</text>
</comment>
<feature type="domain" description="EamA" evidence="7">
    <location>
        <begin position="6"/>
        <end position="131"/>
    </location>
</feature>
<protein>
    <submittedName>
        <fullName evidence="8">Membrane protein</fullName>
    </submittedName>
</protein>
<dbReference type="Gene3D" id="1.10.3730.20">
    <property type="match status" value="1"/>
</dbReference>
<dbReference type="RefSeq" id="WP_188158926.1">
    <property type="nucleotide sequence ID" value="NZ_BMGH01000001.1"/>
</dbReference>
<evidence type="ECO:0000256" key="2">
    <source>
        <dbReference type="ARBA" id="ARBA00007362"/>
    </source>
</evidence>
<comment type="subcellular location">
    <subcellularLocation>
        <location evidence="1">Membrane</location>
        <topology evidence="1">Multi-pass membrane protein</topology>
    </subcellularLocation>
</comment>
<dbReference type="InterPro" id="IPR000620">
    <property type="entry name" value="EamA_dom"/>
</dbReference>
<evidence type="ECO:0000313" key="9">
    <source>
        <dbReference type="Proteomes" id="UP000613582"/>
    </source>
</evidence>
<dbReference type="InterPro" id="IPR050638">
    <property type="entry name" value="AA-Vitamin_Transporters"/>
</dbReference>
<feature type="transmembrane region" description="Helical" evidence="6">
    <location>
        <begin position="173"/>
        <end position="192"/>
    </location>
</feature>
<accession>A0A8J2Y6U9</accession>
<dbReference type="EMBL" id="BMGH01000001">
    <property type="protein sequence ID" value="GGD07890.1"/>
    <property type="molecule type" value="Genomic_DNA"/>
</dbReference>
<organism evidence="8 9">
    <name type="scientific">Aquisalinus flavus</name>
    <dbReference type="NCBI Taxonomy" id="1526572"/>
    <lineage>
        <taxon>Bacteria</taxon>
        <taxon>Pseudomonadati</taxon>
        <taxon>Pseudomonadota</taxon>
        <taxon>Alphaproteobacteria</taxon>
        <taxon>Parvularculales</taxon>
        <taxon>Parvularculaceae</taxon>
        <taxon>Aquisalinus</taxon>
    </lineage>
</organism>
<dbReference type="PANTHER" id="PTHR32322:SF2">
    <property type="entry name" value="EAMA DOMAIN-CONTAINING PROTEIN"/>
    <property type="match status" value="1"/>
</dbReference>
<evidence type="ECO:0000256" key="5">
    <source>
        <dbReference type="ARBA" id="ARBA00023136"/>
    </source>
</evidence>
<proteinExistence type="inferred from homology"/>
<sequence>MPARELIMLVLMCLVWGLHLVVIRATTNQFVDPIFYAACRMTLVAIILSPLLRIHHGQMKRIAVAGLCLGGLNYALMFTGFAHASASVGAMVMELYVPITVVLAVVFLKERIGLPRIAGIVIAIAGVGLIALSQERDGDTSMLGVALLVAAMASEATGAIIVKKIEGVKPLELLGWFAIFGSAFLWTATLTLERDQIAVLTGENIWPFLAALSFTVFGASIFGHTTYYWLIQRLPVNQVSSSTLLATVIAVAGGVFILGEPVTWQFIVGGLMTLGGVGVILIRTKDKQGPPSATIAPIEN</sequence>
<dbReference type="InterPro" id="IPR037185">
    <property type="entry name" value="EmrE-like"/>
</dbReference>
<keyword evidence="5 6" id="KW-0472">Membrane</keyword>
<dbReference type="GO" id="GO:0016020">
    <property type="term" value="C:membrane"/>
    <property type="evidence" value="ECO:0007669"/>
    <property type="project" value="UniProtKB-SubCell"/>
</dbReference>
<dbReference type="SUPFAM" id="SSF103481">
    <property type="entry name" value="Multidrug resistance efflux transporter EmrE"/>
    <property type="match status" value="2"/>
</dbReference>
<feature type="transmembrane region" description="Helical" evidence="6">
    <location>
        <begin position="34"/>
        <end position="52"/>
    </location>
</feature>